<reference evidence="3" key="1">
    <citation type="submission" date="2024-01" db="EMBL/GenBank/DDBJ databases">
        <authorList>
            <person name="Webb A."/>
        </authorList>
    </citation>
    <scope>NUCLEOTIDE SEQUENCE</scope>
    <source>
        <strain evidence="3">Pm1</strain>
    </source>
</reference>
<feature type="compositionally biased region" description="Basic and acidic residues" evidence="1">
    <location>
        <begin position="71"/>
        <end position="87"/>
    </location>
</feature>
<feature type="region of interest" description="Disordered" evidence="1">
    <location>
        <begin position="34"/>
        <end position="106"/>
    </location>
</feature>
<proteinExistence type="predicted"/>
<feature type="signal peptide" evidence="2">
    <location>
        <begin position="1"/>
        <end position="23"/>
    </location>
</feature>
<evidence type="ECO:0000256" key="2">
    <source>
        <dbReference type="SAM" id="SignalP"/>
    </source>
</evidence>
<gene>
    <name evidence="3" type="ORF">PM001_LOCUS20991</name>
</gene>
<dbReference type="Proteomes" id="UP001162060">
    <property type="component" value="Unassembled WGS sequence"/>
</dbReference>
<name>A0AAV1UML4_9STRA</name>
<evidence type="ECO:0008006" key="5">
    <source>
        <dbReference type="Google" id="ProtNLM"/>
    </source>
</evidence>
<feature type="chain" id="PRO_5043774272" description="RxLR effector protein" evidence="2">
    <location>
        <begin position="24"/>
        <end position="126"/>
    </location>
</feature>
<evidence type="ECO:0000313" key="3">
    <source>
        <dbReference type="EMBL" id="CAK7935841.1"/>
    </source>
</evidence>
<evidence type="ECO:0000256" key="1">
    <source>
        <dbReference type="SAM" id="MobiDB-lite"/>
    </source>
</evidence>
<organism evidence="3 4">
    <name type="scientific">Peronospora matthiolae</name>
    <dbReference type="NCBI Taxonomy" id="2874970"/>
    <lineage>
        <taxon>Eukaryota</taxon>
        <taxon>Sar</taxon>
        <taxon>Stramenopiles</taxon>
        <taxon>Oomycota</taxon>
        <taxon>Peronosporomycetes</taxon>
        <taxon>Peronosporales</taxon>
        <taxon>Peronosporaceae</taxon>
        <taxon>Peronospora</taxon>
    </lineage>
</organism>
<dbReference type="AlphaFoldDB" id="A0AAV1UML4"/>
<keyword evidence="2" id="KW-0732">Signal</keyword>
<dbReference type="EMBL" id="CAKLBY020000222">
    <property type="protein sequence ID" value="CAK7935841.1"/>
    <property type="molecule type" value="Genomic_DNA"/>
</dbReference>
<comment type="caution">
    <text evidence="3">The sequence shown here is derived from an EMBL/GenBank/DDBJ whole genome shotgun (WGS) entry which is preliminary data.</text>
</comment>
<sequence>MRPSIILSAALVCLSACGNVVKAASASENLIASHETSPAMAGDAVVDTNVNTTKRRDHVRTPETGSPADAMDGKGNDEMASYDDHPGMTRVSGNDDSSERSLDFFSESGGKPNHRMFWYAADYVTG</sequence>
<accession>A0AAV1UML4</accession>
<evidence type="ECO:0000313" key="4">
    <source>
        <dbReference type="Proteomes" id="UP001162060"/>
    </source>
</evidence>
<protein>
    <recommendedName>
        <fullName evidence="5">RxLR effector protein</fullName>
    </recommendedName>
</protein>